<accession>A0A1C1C9V8</accession>
<evidence type="ECO:0000313" key="2">
    <source>
        <dbReference type="Proteomes" id="UP000094526"/>
    </source>
</evidence>
<sequence length="204" mass="23442">MTAPVDVSYDTSRYIHRILLARREAYWVLRVVERALREHSHTPAMQNLLSAYFSPEYHVQTVLEMIWKLSMRENFCWDIQATPQAYANGHRRTTDFTDTGVKFSTNTYRDAYAWYSPEKTWTGRLTGCYTFHTGYIDSGRSKTLQELVDSMCQAQIAEPSTRDSRPDLYSRGALGKLLSPNLTGTVLHEMAHHHLDGTASPTEM</sequence>
<protein>
    <submittedName>
        <fullName evidence="1">Uncharacterized protein</fullName>
    </submittedName>
</protein>
<keyword evidence="2" id="KW-1185">Reference proteome</keyword>
<dbReference type="AlphaFoldDB" id="A0A1C1C9V8"/>
<dbReference type="Proteomes" id="UP000094526">
    <property type="component" value="Unassembled WGS sequence"/>
</dbReference>
<evidence type="ECO:0000313" key="1">
    <source>
        <dbReference type="EMBL" id="OCT45222.1"/>
    </source>
</evidence>
<reference evidence="2" key="1">
    <citation type="submission" date="2015-07" db="EMBL/GenBank/DDBJ databases">
        <authorList>
            <person name="Teixeira M.M."/>
            <person name="Souza R.C."/>
            <person name="Almeida L.G."/>
            <person name="Vicente V.A."/>
            <person name="de Hoog S."/>
            <person name="Bocca A.L."/>
            <person name="de Almeida S.R."/>
            <person name="Vasconcelos A.T."/>
            <person name="Felipe M.S."/>
        </authorList>
    </citation>
    <scope>NUCLEOTIDE SEQUENCE [LARGE SCALE GENOMIC DNA]</scope>
    <source>
        <strain evidence="2">KSF</strain>
    </source>
</reference>
<dbReference type="EMBL" id="LGRB01000020">
    <property type="protein sequence ID" value="OCT45222.1"/>
    <property type="molecule type" value="Genomic_DNA"/>
</dbReference>
<dbReference type="VEuPathDB" id="FungiDB:CLCR_06293"/>
<gene>
    <name evidence="1" type="ORF">CLCR_06293</name>
</gene>
<organism evidence="1 2">
    <name type="scientific">Cladophialophora carrionii</name>
    <dbReference type="NCBI Taxonomy" id="86049"/>
    <lineage>
        <taxon>Eukaryota</taxon>
        <taxon>Fungi</taxon>
        <taxon>Dikarya</taxon>
        <taxon>Ascomycota</taxon>
        <taxon>Pezizomycotina</taxon>
        <taxon>Eurotiomycetes</taxon>
        <taxon>Chaetothyriomycetidae</taxon>
        <taxon>Chaetothyriales</taxon>
        <taxon>Herpotrichiellaceae</taxon>
        <taxon>Cladophialophora</taxon>
    </lineage>
</organism>
<comment type="caution">
    <text evidence="1">The sequence shown here is derived from an EMBL/GenBank/DDBJ whole genome shotgun (WGS) entry which is preliminary data.</text>
</comment>
<proteinExistence type="predicted"/>
<name>A0A1C1C9V8_9EURO</name>